<feature type="region of interest" description="Disordered" evidence="1">
    <location>
        <begin position="28"/>
        <end position="56"/>
    </location>
</feature>
<proteinExistence type="predicted"/>
<organism evidence="2 3">
    <name type="scientific">Sutcliffiella horikoshii</name>
    <dbReference type="NCBI Taxonomy" id="79883"/>
    <lineage>
        <taxon>Bacteria</taxon>
        <taxon>Bacillati</taxon>
        <taxon>Bacillota</taxon>
        <taxon>Bacilli</taxon>
        <taxon>Bacillales</taxon>
        <taxon>Bacillaceae</taxon>
        <taxon>Sutcliffiella</taxon>
    </lineage>
</organism>
<dbReference type="Proteomes" id="UP000195573">
    <property type="component" value="Chromosome"/>
</dbReference>
<name>A0ABM6KN25_9BACI</name>
<accession>A0ABM6KN25</accession>
<keyword evidence="3" id="KW-1185">Reference proteome</keyword>
<evidence type="ECO:0000313" key="2">
    <source>
        <dbReference type="EMBL" id="ART77889.1"/>
    </source>
</evidence>
<gene>
    <name evidence="2" type="ORF">B4U37_18435</name>
</gene>
<sequence>MKWKALDSSKMLTHFLRAVNSCRSLPCPAGGRDMEDPTGASRGGFRTARGKQAPATEINRNLKIPPDEHDGIIYWCKL</sequence>
<evidence type="ECO:0000313" key="3">
    <source>
        <dbReference type="Proteomes" id="UP000195573"/>
    </source>
</evidence>
<dbReference type="EMBL" id="CP020880">
    <property type="protein sequence ID" value="ART77889.1"/>
    <property type="molecule type" value="Genomic_DNA"/>
</dbReference>
<reference evidence="2 3" key="1">
    <citation type="submission" date="2017-04" db="EMBL/GenBank/DDBJ databases">
        <title>Complete Genome Sequence of the Bacillus horikoshii 20a strain from Cuatro Cienegas, Coahuila, Mexico.</title>
        <authorList>
            <person name="Zarza E."/>
            <person name="Alcaraz L.D."/>
            <person name="Aguilar-Salinas B."/>
            <person name="Islas A."/>
            <person name="Olmedo-Alvarez G."/>
        </authorList>
    </citation>
    <scope>NUCLEOTIDE SEQUENCE [LARGE SCALE GENOMIC DNA]</scope>
    <source>
        <strain evidence="2 3">20a</strain>
    </source>
</reference>
<evidence type="ECO:0000256" key="1">
    <source>
        <dbReference type="SAM" id="MobiDB-lite"/>
    </source>
</evidence>
<protein>
    <recommendedName>
        <fullName evidence="4">Transposase</fullName>
    </recommendedName>
</protein>
<evidence type="ECO:0008006" key="4">
    <source>
        <dbReference type="Google" id="ProtNLM"/>
    </source>
</evidence>